<keyword evidence="3" id="KW-0732">Signal</keyword>
<dbReference type="InterPro" id="IPR001507">
    <property type="entry name" value="ZP_dom"/>
</dbReference>
<evidence type="ECO:0000259" key="4">
    <source>
        <dbReference type="PROSITE" id="PS51034"/>
    </source>
</evidence>
<feature type="transmembrane region" description="Helical" evidence="2">
    <location>
        <begin position="483"/>
        <end position="505"/>
    </location>
</feature>
<evidence type="ECO:0000256" key="2">
    <source>
        <dbReference type="SAM" id="Phobius"/>
    </source>
</evidence>
<dbReference type="InterPro" id="IPR056953">
    <property type="entry name" value="CUT_N"/>
</dbReference>
<protein>
    <recommendedName>
        <fullName evidence="4">ZP domain-containing protein</fullName>
    </recommendedName>
</protein>
<dbReference type="PROSITE" id="PS51034">
    <property type="entry name" value="ZP_2"/>
    <property type="match status" value="1"/>
</dbReference>
<proteinExistence type="predicted"/>
<dbReference type="SMART" id="SM00241">
    <property type="entry name" value="ZP"/>
    <property type="match status" value="1"/>
</dbReference>
<name>A0AAW0XRF0_CHEQU</name>
<dbReference type="Pfam" id="PF00100">
    <property type="entry name" value="Zona_pellucida"/>
    <property type="match status" value="1"/>
</dbReference>
<evidence type="ECO:0000313" key="6">
    <source>
        <dbReference type="Proteomes" id="UP001445076"/>
    </source>
</evidence>
<feature type="compositionally biased region" description="Basic and acidic residues" evidence="1">
    <location>
        <begin position="352"/>
        <end position="365"/>
    </location>
</feature>
<accession>A0AAW0XRF0</accession>
<keyword evidence="2" id="KW-1133">Transmembrane helix</keyword>
<feature type="chain" id="PRO_5043407547" description="ZP domain-containing protein" evidence="3">
    <location>
        <begin position="42"/>
        <end position="543"/>
    </location>
</feature>
<comment type="caution">
    <text evidence="5">The sequence shown here is derived from an EMBL/GenBank/DDBJ whole genome shotgun (WGS) entry which is preliminary data.</text>
</comment>
<dbReference type="Proteomes" id="UP001445076">
    <property type="component" value="Unassembled WGS sequence"/>
</dbReference>
<dbReference type="PANTHER" id="PTHR46560">
    <property type="entry name" value="CYPHER, ISOFORM B"/>
    <property type="match status" value="1"/>
</dbReference>
<dbReference type="EMBL" id="JARKIK010000019">
    <property type="protein sequence ID" value="KAK8745520.1"/>
    <property type="molecule type" value="Genomic_DNA"/>
</dbReference>
<gene>
    <name evidence="5" type="ORF">OTU49_000239</name>
</gene>
<organism evidence="5 6">
    <name type="scientific">Cherax quadricarinatus</name>
    <name type="common">Australian red claw crayfish</name>
    <dbReference type="NCBI Taxonomy" id="27406"/>
    <lineage>
        <taxon>Eukaryota</taxon>
        <taxon>Metazoa</taxon>
        <taxon>Ecdysozoa</taxon>
        <taxon>Arthropoda</taxon>
        <taxon>Crustacea</taxon>
        <taxon>Multicrustacea</taxon>
        <taxon>Malacostraca</taxon>
        <taxon>Eumalacostraca</taxon>
        <taxon>Eucarida</taxon>
        <taxon>Decapoda</taxon>
        <taxon>Pleocyemata</taxon>
        <taxon>Astacidea</taxon>
        <taxon>Parastacoidea</taxon>
        <taxon>Parastacidae</taxon>
        <taxon>Cherax</taxon>
    </lineage>
</organism>
<keyword evidence="2" id="KW-0472">Membrane</keyword>
<keyword evidence="6" id="KW-1185">Reference proteome</keyword>
<feature type="compositionally biased region" description="Polar residues" evidence="1">
    <location>
        <begin position="341"/>
        <end position="351"/>
    </location>
</feature>
<dbReference type="PANTHER" id="PTHR46560:SF1">
    <property type="entry name" value="MINIATURE"/>
    <property type="match status" value="1"/>
</dbReference>
<dbReference type="InterPro" id="IPR055355">
    <property type="entry name" value="ZP-C"/>
</dbReference>
<dbReference type="Pfam" id="PF25057">
    <property type="entry name" value="CUT_N"/>
    <property type="match status" value="1"/>
</dbReference>
<reference evidence="5 6" key="1">
    <citation type="journal article" date="2024" name="BMC Genomics">
        <title>Genome assembly of redclaw crayfish (Cherax quadricarinatus) provides insights into its immune adaptation and hypoxia tolerance.</title>
        <authorList>
            <person name="Liu Z."/>
            <person name="Zheng J."/>
            <person name="Li H."/>
            <person name="Fang K."/>
            <person name="Wang S."/>
            <person name="He J."/>
            <person name="Zhou D."/>
            <person name="Weng S."/>
            <person name="Chi M."/>
            <person name="Gu Z."/>
            <person name="He J."/>
            <person name="Li F."/>
            <person name="Wang M."/>
        </authorList>
    </citation>
    <scope>NUCLEOTIDE SEQUENCE [LARGE SCALE GENOMIC DNA]</scope>
    <source>
        <strain evidence="5">ZL_2023a</strain>
    </source>
</reference>
<dbReference type="AlphaFoldDB" id="A0AAW0XRF0"/>
<feature type="signal peptide" evidence="3">
    <location>
        <begin position="1"/>
        <end position="41"/>
    </location>
</feature>
<feature type="region of interest" description="Disordered" evidence="1">
    <location>
        <begin position="335"/>
        <end position="365"/>
    </location>
</feature>
<feature type="domain" description="ZP" evidence="4">
    <location>
        <begin position="64"/>
        <end position="311"/>
    </location>
</feature>
<evidence type="ECO:0000256" key="3">
    <source>
        <dbReference type="SAM" id="SignalP"/>
    </source>
</evidence>
<keyword evidence="2" id="KW-0812">Transmembrane</keyword>
<evidence type="ECO:0000256" key="1">
    <source>
        <dbReference type="SAM" id="MobiDB-lite"/>
    </source>
</evidence>
<sequence length="543" mass="61330">MVGFILHHHQRHHHHHHLYHHHHHHPLLLLLLLMLATGSWAQYQADFGLERAGNPVSISQLEVMCGKDYLTVQLAFTAPFQGLVFSKGQYGQPNCMYAGPHSGKTHFEFQIYYNSCGTKPDMGDKFYENTIIIQYDADLIEVWDEAKRLRCEWYNDYEKTASKPPMKIADLEVVELNFRGDNVDCWMEIQDGKGPWASPITGIVPLGSTLTMVIAINDQAGEFDMRVTSCEASDGVNSPIYLSDQYGCVLRPKMISKFMKLRNNDGRATVLTYAHFHAFKFPDSMAVHLRCKVEICRFGCPDHCQKPTAGNPIGDYSRQTLARQPSDVYAAPAEPVAQYQEPPNNVDTSNFGDKKDAEEPRPRHASLDSMAIKNKVPKGPLIIPDEQSAQIYLDGTPLQGSETIELPNFKEDFPWGPRNLRRRRRNVILERHIRASNIGVSSDYQVISEADLEFTPELDDRVTVFKGHREDVVYGVCLPAPGFSALFVLLAMCTVISVLVAGFMCHHRQLQKDTTESPAAPHSHQQVFSMVQFLRGHLPGYAQ</sequence>
<evidence type="ECO:0000313" key="5">
    <source>
        <dbReference type="EMBL" id="KAK8745520.1"/>
    </source>
</evidence>